<dbReference type="EMBL" id="MU001642">
    <property type="protein sequence ID" value="KAF2479002.1"/>
    <property type="molecule type" value="Genomic_DNA"/>
</dbReference>
<feature type="compositionally biased region" description="Polar residues" evidence="1">
    <location>
        <begin position="36"/>
        <end position="51"/>
    </location>
</feature>
<proteinExistence type="predicted"/>
<feature type="compositionally biased region" description="Polar residues" evidence="1">
    <location>
        <begin position="64"/>
        <end position="73"/>
    </location>
</feature>
<reference evidence="2" key="1">
    <citation type="journal article" date="2020" name="Stud. Mycol.">
        <title>101 Dothideomycetes genomes: a test case for predicting lifestyles and emergence of pathogens.</title>
        <authorList>
            <person name="Haridas S."/>
            <person name="Albert R."/>
            <person name="Binder M."/>
            <person name="Bloem J."/>
            <person name="Labutti K."/>
            <person name="Salamov A."/>
            <person name="Andreopoulos B."/>
            <person name="Baker S."/>
            <person name="Barry K."/>
            <person name="Bills G."/>
            <person name="Bluhm B."/>
            <person name="Cannon C."/>
            <person name="Castanera R."/>
            <person name="Culley D."/>
            <person name="Daum C."/>
            <person name="Ezra D."/>
            <person name="Gonzalez J."/>
            <person name="Henrissat B."/>
            <person name="Kuo A."/>
            <person name="Liang C."/>
            <person name="Lipzen A."/>
            <person name="Lutzoni F."/>
            <person name="Magnuson J."/>
            <person name="Mondo S."/>
            <person name="Nolan M."/>
            <person name="Ohm R."/>
            <person name="Pangilinan J."/>
            <person name="Park H.-J."/>
            <person name="Ramirez L."/>
            <person name="Alfaro M."/>
            <person name="Sun H."/>
            <person name="Tritt A."/>
            <person name="Yoshinaga Y."/>
            <person name="Zwiers L.-H."/>
            <person name="Turgeon B."/>
            <person name="Goodwin S."/>
            <person name="Spatafora J."/>
            <person name="Crous P."/>
            <person name="Grigoriev I."/>
        </authorList>
    </citation>
    <scope>NUCLEOTIDE SEQUENCE</scope>
    <source>
        <strain evidence="2">CBS 113389</strain>
    </source>
</reference>
<dbReference type="RefSeq" id="XP_033585572.1">
    <property type="nucleotide sequence ID" value="XM_033735734.1"/>
</dbReference>
<feature type="region of interest" description="Disordered" evidence="1">
    <location>
        <begin position="119"/>
        <end position="162"/>
    </location>
</feature>
<organism evidence="2 3">
    <name type="scientific">Neohortaea acidophila</name>
    <dbReference type="NCBI Taxonomy" id="245834"/>
    <lineage>
        <taxon>Eukaryota</taxon>
        <taxon>Fungi</taxon>
        <taxon>Dikarya</taxon>
        <taxon>Ascomycota</taxon>
        <taxon>Pezizomycotina</taxon>
        <taxon>Dothideomycetes</taxon>
        <taxon>Dothideomycetidae</taxon>
        <taxon>Mycosphaerellales</taxon>
        <taxon>Teratosphaeriaceae</taxon>
        <taxon>Neohortaea</taxon>
    </lineage>
</organism>
<dbReference type="Proteomes" id="UP000799767">
    <property type="component" value="Unassembled WGS sequence"/>
</dbReference>
<accession>A0A6A6PGB1</accession>
<evidence type="ECO:0000313" key="2">
    <source>
        <dbReference type="EMBL" id="KAF2479002.1"/>
    </source>
</evidence>
<sequence length="221" mass="24525">MTGRRKPNQAFPDAQPAAMHRSNTQPLPSTRHHNVPQLQQPTTAPGQNSFSRRMIKKLNAVTKIDTTITSPPTHQHDQTGEHVQSPGEDAKSPTQGLQRRNAVRVTPIAARARSASLPFTNGQQMSTPQPFRKAASHQITRKPVPQHPKDEESDTPGSMKAASISDAEEAQLTILPDHNLHMMPCEEFENNESENDVVRVCRGPERRAKLIVPEEVHESQS</sequence>
<feature type="compositionally biased region" description="Polar residues" evidence="1">
    <location>
        <begin position="119"/>
        <end position="129"/>
    </location>
</feature>
<evidence type="ECO:0000256" key="1">
    <source>
        <dbReference type="SAM" id="MobiDB-lite"/>
    </source>
</evidence>
<dbReference type="AlphaFoldDB" id="A0A6A6PGB1"/>
<protein>
    <submittedName>
        <fullName evidence="2">Uncharacterized protein</fullName>
    </submittedName>
</protein>
<name>A0A6A6PGB1_9PEZI</name>
<keyword evidence="3" id="KW-1185">Reference proteome</keyword>
<dbReference type="GeneID" id="54476736"/>
<gene>
    <name evidence="2" type="ORF">BDY17DRAFT_313607</name>
</gene>
<feature type="region of interest" description="Disordered" evidence="1">
    <location>
        <begin position="1"/>
        <end position="102"/>
    </location>
</feature>
<evidence type="ECO:0000313" key="3">
    <source>
        <dbReference type="Proteomes" id="UP000799767"/>
    </source>
</evidence>